<keyword evidence="4" id="KW-1185">Reference proteome</keyword>
<dbReference type="CDD" id="cd04301">
    <property type="entry name" value="NAT_SF"/>
    <property type="match status" value="1"/>
</dbReference>
<protein>
    <recommendedName>
        <fullName evidence="2">N-acetyltransferase domain-containing protein</fullName>
    </recommendedName>
</protein>
<proteinExistence type="predicted"/>
<dbReference type="PROSITE" id="PS51186">
    <property type="entry name" value="GNAT"/>
    <property type="match status" value="1"/>
</dbReference>
<reference evidence="4" key="1">
    <citation type="submission" date="2016-10" db="EMBL/GenBank/DDBJ databases">
        <authorList>
            <person name="Varghese N."/>
            <person name="Submissions S."/>
        </authorList>
    </citation>
    <scope>NUCLEOTIDE SEQUENCE [LARGE SCALE GENOMIC DNA]</scope>
    <source>
        <strain evidence="4">DSM 44544</strain>
    </source>
</reference>
<dbReference type="InterPro" id="IPR016181">
    <property type="entry name" value="Acyl_CoA_acyltransferase"/>
</dbReference>
<evidence type="ECO:0000313" key="4">
    <source>
        <dbReference type="Proteomes" id="UP000199622"/>
    </source>
</evidence>
<dbReference type="AlphaFoldDB" id="A0A1H4JL91"/>
<dbReference type="Pfam" id="PF00583">
    <property type="entry name" value="Acetyltransf_1"/>
    <property type="match status" value="1"/>
</dbReference>
<dbReference type="GO" id="GO:0016747">
    <property type="term" value="F:acyltransferase activity, transferring groups other than amino-acyl groups"/>
    <property type="evidence" value="ECO:0007669"/>
    <property type="project" value="InterPro"/>
</dbReference>
<dbReference type="Proteomes" id="UP000199622">
    <property type="component" value="Unassembled WGS sequence"/>
</dbReference>
<sequence length="188" mass="20414">MPTDPATQPPGPNQNAEPGPNQLAEIRTMGYDHSVYVPTSSCNLCQALGLSRSTWFEIDLRFAHEAPPTHAELVLVARPPRMRAGAGQIVLQLRSQQIGGLDLWLCGIDRRGVLGPVQVDASYRRRGFGTTLVAAALARGPGYRWSTTALDQSVAARAFCAAQRWPEGVQLSSPFYCSHMKLANGDNE</sequence>
<feature type="region of interest" description="Disordered" evidence="1">
    <location>
        <begin position="1"/>
        <end position="20"/>
    </location>
</feature>
<accession>A0A1H4JL91</accession>
<feature type="domain" description="N-acetyltransferase" evidence="2">
    <location>
        <begin position="34"/>
        <end position="185"/>
    </location>
</feature>
<dbReference type="STRING" id="208445.SAMN04489727_2006"/>
<evidence type="ECO:0000313" key="3">
    <source>
        <dbReference type="EMBL" id="SEB47033.1"/>
    </source>
</evidence>
<organism evidence="3 4">
    <name type="scientific">Amycolatopsis tolypomycina</name>
    <dbReference type="NCBI Taxonomy" id="208445"/>
    <lineage>
        <taxon>Bacteria</taxon>
        <taxon>Bacillati</taxon>
        <taxon>Actinomycetota</taxon>
        <taxon>Actinomycetes</taxon>
        <taxon>Pseudonocardiales</taxon>
        <taxon>Pseudonocardiaceae</taxon>
        <taxon>Amycolatopsis</taxon>
    </lineage>
</organism>
<dbReference type="EMBL" id="FNSO01000003">
    <property type="protein sequence ID" value="SEB47033.1"/>
    <property type="molecule type" value="Genomic_DNA"/>
</dbReference>
<dbReference type="SUPFAM" id="SSF55729">
    <property type="entry name" value="Acyl-CoA N-acyltransferases (Nat)"/>
    <property type="match status" value="1"/>
</dbReference>
<gene>
    <name evidence="3" type="ORF">SAMN04489727_2006</name>
</gene>
<name>A0A1H4JL91_9PSEU</name>
<evidence type="ECO:0000259" key="2">
    <source>
        <dbReference type="PROSITE" id="PS51186"/>
    </source>
</evidence>
<dbReference type="RefSeq" id="WP_143060584.1">
    <property type="nucleotide sequence ID" value="NZ_FNSO01000003.1"/>
</dbReference>
<dbReference type="Gene3D" id="3.40.630.30">
    <property type="match status" value="1"/>
</dbReference>
<evidence type="ECO:0000256" key="1">
    <source>
        <dbReference type="SAM" id="MobiDB-lite"/>
    </source>
</evidence>
<dbReference type="InterPro" id="IPR000182">
    <property type="entry name" value="GNAT_dom"/>
</dbReference>
<dbReference type="OrthoDB" id="3627662at2"/>